<dbReference type="PANTHER" id="PTHR11560">
    <property type="entry name" value="39S RIBOSOMAL PROTEIN L10, MITOCHONDRIAL"/>
    <property type="match status" value="1"/>
</dbReference>
<dbReference type="AlphaFoldDB" id="A0A7V2ZL26"/>
<comment type="similarity">
    <text evidence="2 6">Belongs to the universal ribosomal protein uL10 family.</text>
</comment>
<comment type="subunit">
    <text evidence="6">Part of the ribosomal stalk of the 50S ribosomal subunit. The N-terminus interacts with L11 and the large rRNA to form the base of the stalk. The C-terminus forms an elongated spine to which L12 dimers bind in a sequential fashion forming a multimeric L10(L12)X complex.</text>
</comment>
<gene>
    <name evidence="6" type="primary">rplJ</name>
    <name evidence="7" type="ORF">ENS31_10305</name>
</gene>
<evidence type="ECO:0000256" key="2">
    <source>
        <dbReference type="ARBA" id="ARBA00008889"/>
    </source>
</evidence>
<evidence type="ECO:0000256" key="3">
    <source>
        <dbReference type="ARBA" id="ARBA00022980"/>
    </source>
</evidence>
<evidence type="ECO:0000256" key="4">
    <source>
        <dbReference type="ARBA" id="ARBA00023274"/>
    </source>
</evidence>
<dbReference type="NCBIfam" id="NF000955">
    <property type="entry name" value="PRK00099.1-1"/>
    <property type="match status" value="1"/>
</dbReference>
<organism evidence="7">
    <name type="scientific">Ignavibacterium album</name>
    <dbReference type="NCBI Taxonomy" id="591197"/>
    <lineage>
        <taxon>Bacteria</taxon>
        <taxon>Pseudomonadati</taxon>
        <taxon>Ignavibacteriota</taxon>
        <taxon>Ignavibacteria</taxon>
        <taxon>Ignavibacteriales</taxon>
        <taxon>Ignavibacteriaceae</taxon>
        <taxon>Ignavibacterium</taxon>
    </lineage>
</organism>
<dbReference type="GO" id="GO:1990904">
    <property type="term" value="C:ribonucleoprotein complex"/>
    <property type="evidence" value="ECO:0007669"/>
    <property type="project" value="UniProtKB-KW"/>
</dbReference>
<dbReference type="HAMAP" id="MF_00362">
    <property type="entry name" value="Ribosomal_uL10"/>
    <property type="match status" value="1"/>
</dbReference>
<dbReference type="Gene3D" id="6.10.250.290">
    <property type="match status" value="1"/>
</dbReference>
<keyword evidence="6" id="KW-0699">rRNA-binding</keyword>
<dbReference type="Gene3D" id="3.30.70.1730">
    <property type="match status" value="1"/>
</dbReference>
<dbReference type="GO" id="GO:0070180">
    <property type="term" value="F:large ribosomal subunit rRNA binding"/>
    <property type="evidence" value="ECO:0007669"/>
    <property type="project" value="UniProtKB-UniRule"/>
</dbReference>
<dbReference type="InterPro" id="IPR043141">
    <property type="entry name" value="Ribosomal_uL10-like_sf"/>
</dbReference>
<comment type="caution">
    <text evidence="7">The sequence shown here is derived from an EMBL/GenBank/DDBJ whole genome shotgun (WGS) entry which is preliminary data.</text>
</comment>
<dbReference type="Pfam" id="PF00466">
    <property type="entry name" value="Ribosomal_L10"/>
    <property type="match status" value="1"/>
</dbReference>
<dbReference type="GO" id="GO:0006412">
    <property type="term" value="P:translation"/>
    <property type="evidence" value="ECO:0007669"/>
    <property type="project" value="UniProtKB-UniRule"/>
</dbReference>
<evidence type="ECO:0000256" key="6">
    <source>
        <dbReference type="HAMAP-Rule" id="MF_00362"/>
    </source>
</evidence>
<dbReference type="EMBL" id="DSUJ01000008">
    <property type="protein sequence ID" value="HFI91902.1"/>
    <property type="molecule type" value="Genomic_DNA"/>
</dbReference>
<dbReference type="GO" id="GO:0005840">
    <property type="term" value="C:ribosome"/>
    <property type="evidence" value="ECO:0007669"/>
    <property type="project" value="UniProtKB-KW"/>
</dbReference>
<reference evidence="7" key="1">
    <citation type="journal article" date="2020" name="mSystems">
        <title>Genome- and Community-Level Interaction Insights into Carbon Utilization and Element Cycling Functions of Hydrothermarchaeota in Hydrothermal Sediment.</title>
        <authorList>
            <person name="Zhou Z."/>
            <person name="Liu Y."/>
            <person name="Xu W."/>
            <person name="Pan J."/>
            <person name="Luo Z.H."/>
            <person name="Li M."/>
        </authorList>
    </citation>
    <scope>NUCLEOTIDE SEQUENCE [LARGE SCALE GENOMIC DNA]</scope>
    <source>
        <strain evidence="7">SpSt-479</strain>
    </source>
</reference>
<evidence type="ECO:0000313" key="7">
    <source>
        <dbReference type="EMBL" id="HFI91902.1"/>
    </source>
</evidence>
<evidence type="ECO:0000256" key="5">
    <source>
        <dbReference type="ARBA" id="ARBA00035202"/>
    </source>
</evidence>
<protein>
    <recommendedName>
        <fullName evidence="5 6">Large ribosomal subunit protein uL10</fullName>
    </recommendedName>
</protein>
<dbReference type="SUPFAM" id="SSF160369">
    <property type="entry name" value="Ribosomal protein L10-like"/>
    <property type="match status" value="1"/>
</dbReference>
<dbReference type="InterPro" id="IPR022973">
    <property type="entry name" value="Ribosomal_uL10_bac"/>
</dbReference>
<comment type="function">
    <text evidence="1 6">Forms part of the ribosomal stalk, playing a central role in the interaction of the ribosome with GTP-bound translation factors.</text>
</comment>
<keyword evidence="4 6" id="KW-0687">Ribonucleoprotein</keyword>
<evidence type="ECO:0000256" key="1">
    <source>
        <dbReference type="ARBA" id="ARBA00002633"/>
    </source>
</evidence>
<dbReference type="RefSeq" id="WP_304145025.1">
    <property type="nucleotide sequence ID" value="NZ_JAOAIE010000048.1"/>
</dbReference>
<dbReference type="InterPro" id="IPR001790">
    <property type="entry name" value="Ribosomal_uL10"/>
</dbReference>
<keyword evidence="3 6" id="KW-0689">Ribosomal protein</keyword>
<dbReference type="InterPro" id="IPR047865">
    <property type="entry name" value="Ribosomal_uL10_bac_type"/>
</dbReference>
<keyword evidence="6" id="KW-0694">RNA-binding</keyword>
<accession>A0A7V2ZL26</accession>
<name>A0A7V2ZL26_9BACT</name>
<sequence>MNKNEKSEIIAEAKELIEKSTAVYVADYSGVNVADISELRNQFRKEGVTYKVFKNTLFKRALVESGKYSKLADNLEGMSGFAFAFDNPVAPAKIIKKYFDANKKFSLKACYIETEFYSGTQLDQLATLPTKADLIAGILSSINAPASGIVGSINAVFRDLVSVIDQISKKAA</sequence>
<proteinExistence type="inferred from homology"/>
<dbReference type="CDD" id="cd05797">
    <property type="entry name" value="Ribosomal_L10"/>
    <property type="match status" value="1"/>
</dbReference>